<keyword evidence="2" id="KW-1185">Reference proteome</keyword>
<dbReference type="Proteomes" id="UP001163731">
    <property type="component" value="Unassembled WGS sequence"/>
</dbReference>
<gene>
    <name evidence="1" type="ORF">OMO38_11050</name>
</gene>
<dbReference type="EMBL" id="JAPDHW010000007">
    <property type="protein sequence ID" value="MCW3169060.1"/>
    <property type="molecule type" value="Genomic_DNA"/>
</dbReference>
<accession>A0ABT3HZ46</accession>
<protein>
    <submittedName>
        <fullName evidence="1">Uncharacterized protein</fullName>
    </submittedName>
</protein>
<dbReference type="RefSeq" id="WP_264750241.1">
    <property type="nucleotide sequence ID" value="NZ_JAPDHW010000007.1"/>
</dbReference>
<organism evidence="1 2">
    <name type="scientific">Chryseobacterium kimseyorum</name>
    <dbReference type="NCBI Taxonomy" id="2984028"/>
    <lineage>
        <taxon>Bacteria</taxon>
        <taxon>Pseudomonadati</taxon>
        <taxon>Bacteroidota</taxon>
        <taxon>Flavobacteriia</taxon>
        <taxon>Flavobacteriales</taxon>
        <taxon>Weeksellaceae</taxon>
        <taxon>Chryseobacterium group</taxon>
        <taxon>Chryseobacterium</taxon>
    </lineage>
</organism>
<comment type="caution">
    <text evidence="1">The sequence shown here is derived from an EMBL/GenBank/DDBJ whole genome shotgun (WGS) entry which is preliminary data.</text>
</comment>
<reference evidence="1" key="1">
    <citation type="submission" date="2022-10" db="EMBL/GenBank/DDBJ databases">
        <title>Chryseobacterium babae sp. nov. isolated from the gut of the beetle Oryctes rhinoceros, and Chryseobacterium kimseyorum sp. nov., isolated from a stick insect rearing cage.</title>
        <authorList>
            <person name="Shelomi M."/>
            <person name="Han C.-J."/>
            <person name="Chen W.-M."/>
            <person name="Chen H.-K."/>
            <person name="Liaw S.-J."/>
            <person name="Muhle E."/>
            <person name="Clermont D."/>
        </authorList>
    </citation>
    <scope>NUCLEOTIDE SEQUENCE</scope>
    <source>
        <strain evidence="1">09-1422</strain>
    </source>
</reference>
<evidence type="ECO:0000313" key="1">
    <source>
        <dbReference type="EMBL" id="MCW3169060.1"/>
    </source>
</evidence>
<evidence type="ECO:0000313" key="2">
    <source>
        <dbReference type="Proteomes" id="UP001163731"/>
    </source>
</evidence>
<proteinExistence type="predicted"/>
<sequence length="702" mass="78715">MAKGIDKIKYVSGDIFIKMSVADTRLTVQPDKIIRFQAEWERGATPAEMLQPVTWFVRSSDKMDHVSSDTLPSNQAFGFKIPKILCGSCHYFIDASTSGIPDANSKGLFVKGYCPPRIRKSKWSSTSDGEDVRKTHQFCYGDEIHLSLETEGINGDKVYVTVYRRVRKGGGLSDDHPIMRYTNGLVIDGEINISFGNTYEWLNIIGKANDVEEFYVQVKSLDGKLITDGKDIVHARYLRIKNKISNTREKPSLNNSPVKVGDTDKSSERMSLAAVYFRPLDTWNGEFGFDWLREKDNGLAPANDPAYADIIEGGYLDGITDLTGGATGTAYAKLKNQYERLPVANTGYAVTEYFVPSLTLFSEAFVATLPSTLSVKPRTYADLKVYVAIKDDIDRLEFEYDKNLLTVNPEILSDKAKTNSLVPSADTSIKITCKNDLPSDKEIKIYCYPKNGMPRILAGKIVVVKNNISVRKKMDFVLVDITTNVTNIPIRGSVTGTFGSVEVDNLYHSLHQALVIPNIVKTTLDLSSNADFQVGGIYIESDSSRRNYIAYLNKTNHNFRNNLHRDTRILFFDVRSGNNYINRVYSNYFTLFKFGLESNNRSSQGSLGGAVEHINIHNALIFTLPWAGGDDTTKHEALHGLGLNHTHRDSTPIDDAGYKFVFPNGNNFPAKSTENIMSYGDKVKKSTWRWQWHIINSNISEK</sequence>
<name>A0ABT3HZ46_9FLAO</name>